<dbReference type="Proteomes" id="UP000002774">
    <property type="component" value="Chromosome"/>
</dbReference>
<accession>H1XZN4</accession>
<proteinExistence type="inferred from homology"/>
<evidence type="ECO:0000313" key="3">
    <source>
        <dbReference type="EMBL" id="EHQ27726.1"/>
    </source>
</evidence>
<comment type="similarity">
    <text evidence="1">Belongs to the NAD(P)-dependent epimerase/dehydratase family.</text>
</comment>
<feature type="domain" description="NAD-dependent epimerase/dehydratase" evidence="2">
    <location>
        <begin position="4"/>
        <end position="224"/>
    </location>
</feature>
<protein>
    <submittedName>
        <fullName evidence="3">NAD-dependent epimerase/dehydratase</fullName>
    </submittedName>
</protein>
<evidence type="ECO:0000259" key="2">
    <source>
        <dbReference type="Pfam" id="PF01370"/>
    </source>
</evidence>
<sequence length="307" mass="34950">MKQVLVTGTYGFLGRHTAKIFKENGYHVVGLGHGKWHPEDYIQWGVDEWFESTITFESLMTIDVKFDAIVHCGGSGSVGFSYSNPYEDFQKSVQSTLSILEYIRLRVPNCKFIYPSSPAVQGQLPDRPILENVISSPISPYGFHKKSAEELCLSYHRNYNVTVGIIRFFSIYGPGLQKQLLYDACNKIKNSTGNEIVFFGTGKETRDWINIDDATSLIYSFTENLNQWDVINGASGVRMEIKDTLELLASNFDKNIKINFNGFVRQGDPIYFWADVTKAKAYGWEPQIPMNKGLQAFFEYFKKLKNG</sequence>
<keyword evidence="4" id="KW-1185">Reference proteome</keyword>
<dbReference type="AlphaFoldDB" id="H1XZN4"/>
<gene>
    <name evidence="3" type="ORF">Mucpa_3628</name>
</gene>
<dbReference type="CDD" id="cd08946">
    <property type="entry name" value="SDR_e"/>
    <property type="match status" value="1"/>
</dbReference>
<reference evidence="3" key="1">
    <citation type="submission" date="2011-09" db="EMBL/GenBank/DDBJ databases">
        <title>The permanent draft genome of Mucilaginibacter paludis DSM 18603.</title>
        <authorList>
            <consortium name="US DOE Joint Genome Institute (JGI-PGF)"/>
            <person name="Lucas S."/>
            <person name="Han J."/>
            <person name="Lapidus A."/>
            <person name="Bruce D."/>
            <person name="Goodwin L."/>
            <person name="Pitluck S."/>
            <person name="Peters L."/>
            <person name="Kyrpides N."/>
            <person name="Mavromatis K."/>
            <person name="Ivanova N."/>
            <person name="Mikhailova N."/>
            <person name="Held B."/>
            <person name="Detter J.C."/>
            <person name="Tapia R."/>
            <person name="Han C."/>
            <person name="Land M."/>
            <person name="Hauser L."/>
            <person name="Markowitz V."/>
            <person name="Cheng J.-F."/>
            <person name="Hugenholtz P."/>
            <person name="Woyke T."/>
            <person name="Wu D."/>
            <person name="Tindall B."/>
            <person name="Brambilla E."/>
            <person name="Klenk H.-P."/>
            <person name="Eisen J.A."/>
        </authorList>
    </citation>
    <scope>NUCLEOTIDE SEQUENCE [LARGE SCALE GENOMIC DNA]</scope>
    <source>
        <strain evidence="3">DSM 18603</strain>
    </source>
</reference>
<dbReference type="OrthoDB" id="329806at2"/>
<dbReference type="SUPFAM" id="SSF51735">
    <property type="entry name" value="NAD(P)-binding Rossmann-fold domains"/>
    <property type="match status" value="1"/>
</dbReference>
<evidence type="ECO:0000313" key="4">
    <source>
        <dbReference type="Proteomes" id="UP000002774"/>
    </source>
</evidence>
<dbReference type="Gene3D" id="3.40.50.720">
    <property type="entry name" value="NAD(P)-binding Rossmann-like Domain"/>
    <property type="match status" value="1"/>
</dbReference>
<name>H1XZN4_9SPHI</name>
<dbReference type="eggNOG" id="COG1087">
    <property type="taxonomic scope" value="Bacteria"/>
</dbReference>
<dbReference type="InterPro" id="IPR001509">
    <property type="entry name" value="Epimerase_deHydtase"/>
</dbReference>
<dbReference type="EMBL" id="CM001403">
    <property type="protein sequence ID" value="EHQ27726.1"/>
    <property type="molecule type" value="Genomic_DNA"/>
</dbReference>
<dbReference type="Pfam" id="PF01370">
    <property type="entry name" value="Epimerase"/>
    <property type="match status" value="1"/>
</dbReference>
<evidence type="ECO:0000256" key="1">
    <source>
        <dbReference type="ARBA" id="ARBA00007637"/>
    </source>
</evidence>
<dbReference type="RefSeq" id="WP_008508279.1">
    <property type="nucleotide sequence ID" value="NZ_CM001403.1"/>
</dbReference>
<dbReference type="InterPro" id="IPR036291">
    <property type="entry name" value="NAD(P)-bd_dom_sf"/>
</dbReference>
<dbReference type="HOGENOM" id="CLU_007383_1_7_10"/>
<organism evidence="3 4">
    <name type="scientific">Mucilaginibacter paludis DSM 18603</name>
    <dbReference type="NCBI Taxonomy" id="714943"/>
    <lineage>
        <taxon>Bacteria</taxon>
        <taxon>Pseudomonadati</taxon>
        <taxon>Bacteroidota</taxon>
        <taxon>Sphingobacteriia</taxon>
        <taxon>Sphingobacteriales</taxon>
        <taxon>Sphingobacteriaceae</taxon>
        <taxon>Mucilaginibacter</taxon>
    </lineage>
</organism>
<dbReference type="STRING" id="714943.Mucpa_3628"/>
<dbReference type="PANTHER" id="PTHR43000">
    <property type="entry name" value="DTDP-D-GLUCOSE 4,6-DEHYDRATASE-RELATED"/>
    <property type="match status" value="1"/>
</dbReference>